<evidence type="ECO:0000313" key="7">
    <source>
        <dbReference type="Proteomes" id="UP000510686"/>
    </source>
</evidence>
<comment type="similarity">
    <text evidence="2">Belongs to the RRP1 family.</text>
</comment>
<dbReference type="Proteomes" id="UP000510686">
    <property type="component" value="Chromosome 4"/>
</dbReference>
<sequence>MAAAEAQMPFIKNLASSAKTPTTDRKLRTQSLATLQTYLSSRTGLPAADALKLWTGLYYALWMTDRPRPQQALAADLANLVLDVPAACAAPLASGFWSVLSRQWASIDALRMDKFLLLVRRAFAAQVRFARGRAWAGEQVDRMLDVWRRLAFDADDEDGVSLGLRLHVLDLWVDELEREKALGPAGDGEDEEEDDVAARDEWVRRVGDMVDALRASPVKSVRNRASESYADERLPWGTRESDGEGQGEEDEDEGWGGIDD</sequence>
<dbReference type="GO" id="GO:0030688">
    <property type="term" value="C:preribosome, small subunit precursor"/>
    <property type="evidence" value="ECO:0007669"/>
    <property type="project" value="InterPro"/>
</dbReference>
<accession>A0A7D5Z6J0</accession>
<dbReference type="GO" id="GO:0005634">
    <property type="term" value="C:nucleus"/>
    <property type="evidence" value="ECO:0007669"/>
    <property type="project" value="UniProtKB-SubCell"/>
</dbReference>
<evidence type="ECO:0000256" key="3">
    <source>
        <dbReference type="ARBA" id="ARBA00022552"/>
    </source>
</evidence>
<dbReference type="Pfam" id="PF05997">
    <property type="entry name" value="Nop52"/>
    <property type="match status" value="1"/>
</dbReference>
<evidence type="ECO:0000256" key="5">
    <source>
        <dbReference type="SAM" id="MobiDB-lite"/>
    </source>
</evidence>
<organism evidence="6 7">
    <name type="scientific">Metarhizium brunneum</name>
    <dbReference type="NCBI Taxonomy" id="500148"/>
    <lineage>
        <taxon>Eukaryota</taxon>
        <taxon>Fungi</taxon>
        <taxon>Dikarya</taxon>
        <taxon>Ascomycota</taxon>
        <taxon>Pezizomycotina</taxon>
        <taxon>Sordariomycetes</taxon>
        <taxon>Hypocreomycetidae</taxon>
        <taxon>Hypocreales</taxon>
        <taxon>Clavicipitaceae</taxon>
        <taxon>Metarhizium</taxon>
    </lineage>
</organism>
<evidence type="ECO:0000256" key="4">
    <source>
        <dbReference type="ARBA" id="ARBA00023242"/>
    </source>
</evidence>
<evidence type="ECO:0000256" key="2">
    <source>
        <dbReference type="ARBA" id="ARBA00006374"/>
    </source>
</evidence>
<dbReference type="GO" id="GO:0006364">
    <property type="term" value="P:rRNA processing"/>
    <property type="evidence" value="ECO:0007669"/>
    <property type="project" value="UniProtKB-KW"/>
</dbReference>
<feature type="region of interest" description="Disordered" evidence="5">
    <location>
        <begin position="217"/>
        <end position="260"/>
    </location>
</feature>
<dbReference type="GeneID" id="26247214"/>
<dbReference type="PANTHER" id="PTHR13026">
    <property type="entry name" value="NNP-1 PROTEIN NOVEL NUCLEAR PROTEIN 1 NOP52"/>
    <property type="match status" value="1"/>
</dbReference>
<keyword evidence="4" id="KW-0539">Nucleus</keyword>
<evidence type="ECO:0000313" key="6">
    <source>
        <dbReference type="EMBL" id="QLI70226.1"/>
    </source>
</evidence>
<protein>
    <submittedName>
        <fullName evidence="6">Ribosomal RNA-processing protein 1</fullName>
    </submittedName>
</protein>
<name>A0A7D5Z6J0_9HYPO</name>
<comment type="subcellular location">
    <subcellularLocation>
        <location evidence="1">Nucleus</location>
    </subcellularLocation>
</comment>
<feature type="compositionally biased region" description="Basic and acidic residues" evidence="5">
    <location>
        <begin position="230"/>
        <end position="242"/>
    </location>
</feature>
<evidence type="ECO:0000256" key="1">
    <source>
        <dbReference type="ARBA" id="ARBA00004123"/>
    </source>
</evidence>
<feature type="compositionally biased region" description="Acidic residues" evidence="5">
    <location>
        <begin position="243"/>
        <end position="260"/>
    </location>
</feature>
<dbReference type="OrthoDB" id="2019504at2759"/>
<dbReference type="EMBL" id="CP058935">
    <property type="protein sequence ID" value="QLI70226.1"/>
    <property type="molecule type" value="Genomic_DNA"/>
</dbReference>
<dbReference type="KEGG" id="mbrn:26247214"/>
<keyword evidence="3" id="KW-0698">rRNA processing</keyword>
<gene>
    <name evidence="6" type="primary">RRP1</name>
    <name evidence="6" type="ORF">G6M90_00g069000</name>
</gene>
<reference evidence="6 7" key="1">
    <citation type="submission" date="2020-07" db="EMBL/GenBank/DDBJ databases">
        <title>Telomere length de novo assembly of all 7 chromosomes of the fungus, Metarhizium brunneum, using a novel assembly pipeline.</title>
        <authorList>
            <person name="Saud z."/>
            <person name="Kortsinoglou A."/>
            <person name="Kouvelis V.N."/>
            <person name="Butt T.M."/>
        </authorList>
    </citation>
    <scope>NUCLEOTIDE SEQUENCE [LARGE SCALE GENOMIC DNA]</scope>
    <source>
        <strain evidence="6 7">4556</strain>
    </source>
</reference>
<dbReference type="InterPro" id="IPR010301">
    <property type="entry name" value="RRP1"/>
</dbReference>
<dbReference type="RefSeq" id="XP_065986960.1">
    <property type="nucleotide sequence ID" value="XM_066130891.1"/>
</dbReference>
<keyword evidence="7" id="KW-1185">Reference proteome</keyword>
<dbReference type="PANTHER" id="PTHR13026:SF0">
    <property type="entry name" value="RIBOSOMAL RNA PROCESSING 1B"/>
    <property type="match status" value="1"/>
</dbReference>
<proteinExistence type="inferred from homology"/>
<dbReference type="AlphaFoldDB" id="A0A7D5Z6J0"/>